<dbReference type="PANTHER" id="PTHR12942">
    <property type="entry name" value="STEP II SPLICING FACTOR SLU7"/>
    <property type="match status" value="1"/>
</dbReference>
<keyword evidence="9" id="KW-1185">Reference proteome</keyword>
<keyword evidence="2 6" id="KW-0507">mRNA processing</keyword>
<evidence type="ECO:0000256" key="5">
    <source>
        <dbReference type="ARBA" id="ARBA00023242"/>
    </source>
</evidence>
<evidence type="ECO:0000259" key="7">
    <source>
        <dbReference type="Pfam" id="PF11708"/>
    </source>
</evidence>
<dbReference type="GO" id="GO:0005681">
    <property type="term" value="C:spliceosomal complex"/>
    <property type="evidence" value="ECO:0007669"/>
    <property type="project" value="UniProtKB-UniRule"/>
</dbReference>
<dbReference type="GO" id="GO:0000398">
    <property type="term" value="P:mRNA splicing, via spliceosome"/>
    <property type="evidence" value="ECO:0007669"/>
    <property type="project" value="UniProtKB-UniRule"/>
</dbReference>
<dbReference type="Gramene" id="OIT37147">
    <property type="protein sequence ID" value="OIT37147"/>
    <property type="gene ID" value="A4A49_25344"/>
</dbReference>
<dbReference type="InterPro" id="IPR039974">
    <property type="entry name" value="Splicing_factor_SLU7"/>
</dbReference>
<dbReference type="Proteomes" id="UP000187609">
    <property type="component" value="Unassembled WGS sequence"/>
</dbReference>
<name>A0A314L7Q7_NICAT</name>
<dbReference type="AlphaFoldDB" id="A0A314L7Q7"/>
<keyword evidence="5 6" id="KW-0539">Nucleus</keyword>
<dbReference type="EMBL" id="MJEQ01000346">
    <property type="protein sequence ID" value="OIT37147.1"/>
    <property type="molecule type" value="Genomic_DNA"/>
</dbReference>
<comment type="caution">
    <text evidence="8">The sequence shown here is derived from an EMBL/GenBank/DDBJ whole genome shotgun (WGS) entry which is preliminary data.</text>
</comment>
<feature type="domain" description="Pre-mRNA-splicing factor SLU7" evidence="7">
    <location>
        <begin position="24"/>
        <end position="137"/>
    </location>
</feature>
<comment type="similarity">
    <text evidence="1 6">Belongs to the SLU7 family.</text>
</comment>
<dbReference type="STRING" id="49451.A0A314L7Q7"/>
<evidence type="ECO:0000256" key="3">
    <source>
        <dbReference type="ARBA" id="ARBA00022728"/>
    </source>
</evidence>
<dbReference type="InterPro" id="IPR021715">
    <property type="entry name" value="Slu7_dom"/>
</dbReference>
<evidence type="ECO:0000256" key="2">
    <source>
        <dbReference type="ARBA" id="ARBA00022664"/>
    </source>
</evidence>
<dbReference type="GO" id="GO:0030628">
    <property type="term" value="F:pre-mRNA 3'-splice site binding"/>
    <property type="evidence" value="ECO:0007669"/>
    <property type="project" value="UniProtKB-UniRule"/>
</dbReference>
<reference evidence="8" key="1">
    <citation type="submission" date="2016-11" db="EMBL/GenBank/DDBJ databases">
        <title>The genome of Nicotiana attenuata.</title>
        <authorList>
            <person name="Xu S."/>
            <person name="Brockmoeller T."/>
            <person name="Gaquerel E."/>
            <person name="Navarro A."/>
            <person name="Kuhl H."/>
            <person name="Gase K."/>
            <person name="Ling Z."/>
            <person name="Zhou W."/>
            <person name="Kreitzer C."/>
            <person name="Stanke M."/>
            <person name="Tang H."/>
            <person name="Lyons E."/>
            <person name="Pandey P."/>
            <person name="Pandey S.P."/>
            <person name="Timmermann B."/>
            <person name="Baldwin I.T."/>
        </authorList>
    </citation>
    <scope>NUCLEOTIDE SEQUENCE [LARGE SCALE GENOMIC DNA]</scope>
    <source>
        <strain evidence="8">UT</strain>
    </source>
</reference>
<evidence type="ECO:0000313" key="8">
    <source>
        <dbReference type="EMBL" id="OIT37147.1"/>
    </source>
</evidence>
<evidence type="ECO:0000256" key="6">
    <source>
        <dbReference type="RuleBase" id="RU367071"/>
    </source>
</evidence>
<keyword evidence="3 6" id="KW-0747">Spliceosome</keyword>
<evidence type="ECO:0000256" key="4">
    <source>
        <dbReference type="ARBA" id="ARBA00023187"/>
    </source>
</evidence>
<organism evidence="8 9">
    <name type="scientific">Nicotiana attenuata</name>
    <name type="common">Coyote tobacco</name>
    <dbReference type="NCBI Taxonomy" id="49451"/>
    <lineage>
        <taxon>Eukaryota</taxon>
        <taxon>Viridiplantae</taxon>
        <taxon>Streptophyta</taxon>
        <taxon>Embryophyta</taxon>
        <taxon>Tracheophyta</taxon>
        <taxon>Spermatophyta</taxon>
        <taxon>Magnoliopsida</taxon>
        <taxon>eudicotyledons</taxon>
        <taxon>Gunneridae</taxon>
        <taxon>Pentapetalae</taxon>
        <taxon>asterids</taxon>
        <taxon>lamiids</taxon>
        <taxon>Solanales</taxon>
        <taxon>Solanaceae</taxon>
        <taxon>Nicotianoideae</taxon>
        <taxon>Nicotianeae</taxon>
        <taxon>Nicotiana</taxon>
    </lineage>
</organism>
<evidence type="ECO:0000313" key="9">
    <source>
        <dbReference type="Proteomes" id="UP000187609"/>
    </source>
</evidence>
<keyword evidence="4 6" id="KW-0508">mRNA splicing</keyword>
<accession>A0A314L7Q7</accession>
<comment type="subunit">
    <text evidence="6">Associated with the spliceosome.</text>
</comment>
<dbReference type="Pfam" id="PF11708">
    <property type="entry name" value="Slu7"/>
    <property type="match status" value="1"/>
</dbReference>
<gene>
    <name evidence="8" type="ORF">A4A49_25344</name>
</gene>
<comment type="function">
    <text evidence="6">Involved in pre-mRNA splicing.</text>
</comment>
<proteinExistence type="inferred from homology"/>
<evidence type="ECO:0000256" key="1">
    <source>
        <dbReference type="ARBA" id="ARBA00007203"/>
    </source>
</evidence>
<sequence>MATTSARKPGIAQAEVENCENALKVDESKHIQMDFAKMVKHVQTSTGGGGGSRGTIRKLRIREDTAYYDLKSRSMREDPLLDMYAVKNQSEISGQALEFKRLNIHVREAFEKGHDVPARRDPSQAELKVQTNEVVIDKYDNDAASEATSPRKLL</sequence>
<comment type="subcellular location">
    <subcellularLocation>
        <location evidence="6">Nucleus</location>
    </subcellularLocation>
</comment>
<dbReference type="SMR" id="A0A314L7Q7"/>
<dbReference type="PANTHER" id="PTHR12942:SF5">
    <property type="entry name" value="PRE-MRNA-SPLICING FACTOR SLU7"/>
    <property type="match status" value="1"/>
</dbReference>
<protein>
    <recommendedName>
        <fullName evidence="6">Pre-mRNA-splicing factor SLU7</fullName>
    </recommendedName>
</protein>